<gene>
    <name evidence="2" type="ORF">Hamer_G010938</name>
</gene>
<accession>A0A8J5MX23</accession>
<keyword evidence="3" id="KW-1185">Reference proteome</keyword>
<evidence type="ECO:0000256" key="1">
    <source>
        <dbReference type="SAM" id="MobiDB-lite"/>
    </source>
</evidence>
<organism evidence="2 3">
    <name type="scientific">Homarus americanus</name>
    <name type="common">American lobster</name>
    <dbReference type="NCBI Taxonomy" id="6706"/>
    <lineage>
        <taxon>Eukaryota</taxon>
        <taxon>Metazoa</taxon>
        <taxon>Ecdysozoa</taxon>
        <taxon>Arthropoda</taxon>
        <taxon>Crustacea</taxon>
        <taxon>Multicrustacea</taxon>
        <taxon>Malacostraca</taxon>
        <taxon>Eumalacostraca</taxon>
        <taxon>Eucarida</taxon>
        <taxon>Decapoda</taxon>
        <taxon>Pleocyemata</taxon>
        <taxon>Astacidea</taxon>
        <taxon>Nephropoidea</taxon>
        <taxon>Nephropidae</taxon>
        <taxon>Homarus</taxon>
    </lineage>
</organism>
<sequence length="419" mass="45950">TPTDDPAPVPGPSYGSSIATLQPYQIEKNGSGSRQIPKYKSCKRPTGPGTLHDDSTHKILIGIQAVLDVPVSCTLHATFNQCRGMVFSKELLRYSEEKLLKELRFQEVVKVDSSKAHPASSSECGWFRMEKEILKICTILGIPMHRFCPDTRLGELFLRHCPENSAPTPESMPPILSPQTSLVVAEVCMDDAGISATPHLSSTCHPGATNVAAKLYPGSLKVDDHPSKVTSESKCKSQTLQQKSAKAGVFSSEMPTDPVLEVYGDETTAKIEPAAGILHLGSHLQVLTLVRVHRMMGLQLSRLWPHSHRRIFQLWSGTERPSPPTSCPPSTLDRGTGGGARRGTPPVHPPGSNTQTKPKHLKQCWVPMIIPFPENIWLFILPEVQNRCLMNTVTFVSDKRGVPYSPLSIKATACKIHLQ</sequence>
<feature type="non-terminal residue" evidence="2">
    <location>
        <position position="419"/>
    </location>
</feature>
<feature type="region of interest" description="Disordered" evidence="1">
    <location>
        <begin position="28"/>
        <end position="51"/>
    </location>
</feature>
<comment type="caution">
    <text evidence="2">The sequence shown here is derived from an EMBL/GenBank/DDBJ whole genome shotgun (WGS) entry which is preliminary data.</text>
</comment>
<name>A0A8J5MX23_HOMAM</name>
<feature type="non-terminal residue" evidence="2">
    <location>
        <position position="1"/>
    </location>
</feature>
<evidence type="ECO:0000313" key="3">
    <source>
        <dbReference type="Proteomes" id="UP000747542"/>
    </source>
</evidence>
<protein>
    <submittedName>
        <fullName evidence="2">Uncharacterized protein</fullName>
    </submittedName>
</protein>
<evidence type="ECO:0000313" key="2">
    <source>
        <dbReference type="EMBL" id="KAG7166129.1"/>
    </source>
</evidence>
<feature type="region of interest" description="Disordered" evidence="1">
    <location>
        <begin position="316"/>
        <end position="358"/>
    </location>
</feature>
<feature type="region of interest" description="Disordered" evidence="1">
    <location>
        <begin position="227"/>
        <end position="249"/>
    </location>
</feature>
<reference evidence="2" key="1">
    <citation type="journal article" date="2021" name="Sci. Adv.">
        <title>The American lobster genome reveals insights on longevity, neural, and immune adaptations.</title>
        <authorList>
            <person name="Polinski J.M."/>
            <person name="Zimin A.V."/>
            <person name="Clark K.F."/>
            <person name="Kohn A.B."/>
            <person name="Sadowski N."/>
            <person name="Timp W."/>
            <person name="Ptitsyn A."/>
            <person name="Khanna P."/>
            <person name="Romanova D.Y."/>
            <person name="Williams P."/>
            <person name="Greenwood S.J."/>
            <person name="Moroz L.L."/>
            <person name="Walt D.R."/>
            <person name="Bodnar A.G."/>
        </authorList>
    </citation>
    <scope>NUCLEOTIDE SEQUENCE</scope>
    <source>
        <strain evidence="2">GMGI-L3</strain>
    </source>
</reference>
<dbReference type="Proteomes" id="UP000747542">
    <property type="component" value="Unassembled WGS sequence"/>
</dbReference>
<dbReference type="EMBL" id="JAHLQT010022636">
    <property type="protein sequence ID" value="KAG7166129.1"/>
    <property type="molecule type" value="Genomic_DNA"/>
</dbReference>
<proteinExistence type="predicted"/>
<dbReference type="AlphaFoldDB" id="A0A8J5MX23"/>